<comment type="pathway">
    <text evidence="7">Cofactor biosynthesis; adenosylcobalamin biosynthesis; cob(II)yrinate a,c-diamide from sirohydrochlorin (anaerobic route): step 10/10.</text>
</comment>
<reference evidence="11" key="1">
    <citation type="submission" date="2016-10" db="EMBL/GenBank/DDBJ databases">
        <authorList>
            <person name="Varghese N."/>
        </authorList>
    </citation>
    <scope>NUCLEOTIDE SEQUENCE [LARGE SCALE GENOMIC DNA]</scope>
    <source>
        <strain evidence="11">DSM 17980</strain>
    </source>
</reference>
<dbReference type="InterPro" id="IPR029062">
    <property type="entry name" value="Class_I_gatase-like"/>
</dbReference>
<keyword evidence="7" id="KW-0169">Cobalamin biosynthesis</keyword>
<comment type="cofactor">
    <cofactor evidence="1 7">
        <name>Mg(2+)</name>
        <dbReference type="ChEBI" id="CHEBI:18420"/>
    </cofactor>
</comment>
<evidence type="ECO:0000256" key="3">
    <source>
        <dbReference type="ARBA" id="ARBA00022741"/>
    </source>
</evidence>
<feature type="domain" description="CobQ/CobB/MinD/ParA nucleotide binding" evidence="8">
    <location>
        <begin position="6"/>
        <end position="192"/>
    </location>
</feature>
<comment type="domain">
    <text evidence="7">Comprises of two domains. The C-terminal domain contains the binding site for glutamine and catalyzes the hydrolysis of this substrate to glutamate and ammonia. The N-terminal domain is anticipated to bind ATP and cobyrinate and catalyzes the ultimate synthesis of the diamide product. The ammonia produced via the glutaminase domain is probably translocated to the adjacent domain via a molecular tunnel, where it reacts with an activated intermediate.</text>
</comment>
<organism evidence="10 11">
    <name type="scientific">Alicyclobacillus macrosporangiidus</name>
    <dbReference type="NCBI Taxonomy" id="392015"/>
    <lineage>
        <taxon>Bacteria</taxon>
        <taxon>Bacillati</taxon>
        <taxon>Bacillota</taxon>
        <taxon>Bacilli</taxon>
        <taxon>Bacillales</taxon>
        <taxon>Alicyclobacillaceae</taxon>
        <taxon>Alicyclobacillus</taxon>
    </lineage>
</organism>
<keyword evidence="2 7" id="KW-0436">Ligase</keyword>
<dbReference type="PANTHER" id="PTHR43873:SF1">
    <property type="entry name" value="COBYRINATE A,C-DIAMIDE SYNTHASE"/>
    <property type="match status" value="1"/>
</dbReference>
<dbReference type="AlphaFoldDB" id="A0A1I7JK17"/>
<dbReference type="CDD" id="cd05388">
    <property type="entry name" value="CobB_N"/>
    <property type="match status" value="1"/>
</dbReference>
<dbReference type="InterPro" id="IPR011698">
    <property type="entry name" value="GATase_3"/>
</dbReference>
<comment type="similarity">
    <text evidence="7">Belongs to the CobB/CbiA family.</text>
</comment>
<evidence type="ECO:0000256" key="7">
    <source>
        <dbReference type="HAMAP-Rule" id="MF_00027"/>
    </source>
</evidence>
<dbReference type="Gene3D" id="3.40.50.880">
    <property type="match status" value="1"/>
</dbReference>
<comment type="miscellaneous">
    <text evidence="7">The a and c carboxylates of cobyrinate are activated for nucleophilic attack via formation of a phosphorylated intermediate by ATP. CbiA catalyzes first the amidation of the c-carboxylate, and then that of the a-carboxylate.</text>
</comment>
<dbReference type="NCBIfam" id="TIGR00379">
    <property type="entry name" value="cobB"/>
    <property type="match status" value="1"/>
</dbReference>
<dbReference type="SUPFAM" id="SSF52317">
    <property type="entry name" value="Class I glutamine amidotransferase-like"/>
    <property type="match status" value="1"/>
</dbReference>
<sequence length="465" mass="49917">MRRPRIIIGGVHSGAGKTTVTLGLMAALRRRGHAVQGFKVGPDYIDPSYHTAVTGRPSRNLDTWMLSPAAVREVFHRGSEGAEVSVIEGVMGLYDGKDPRSDTGSTAEVSRLLEAPVVLVLDASSMARSAAAVVLGFQRLDPRVRIAGVIANRVGGPGHLDMVRQAVESACGVPVLGGLTRQAEIAIPERHLGLIPALERGELDGLFHRLADAVEAAVDVGRLLAVAEAAEDWAAPDPVLFRGQPRPEAACIAVARDAAFNFYYPENLELLEWHGARLVTFRPLAGEPVPEEADGVYLGGGFPEEFAAELGRQEAVRESLRRAVAAGMPVFAECGGFMYLCEALTDRAGKTHAMAGMVPARVRMQDRLAALGYREVTALRDTFLLPAGERARGHEFHYSIAEWTDPDRPAAWRTEGSRGGGIDGYARAGLVAGYTHLHFGSNPTMAPRFVAACAAWRRARKEGHG</sequence>
<feature type="active site" description="Nucleophile" evidence="7">
    <location>
        <position position="334"/>
    </location>
</feature>
<dbReference type="InterPro" id="IPR027417">
    <property type="entry name" value="P-loop_NTPase"/>
</dbReference>
<dbReference type="EC" id="6.3.5.11" evidence="7"/>
<dbReference type="GO" id="GO:0042242">
    <property type="term" value="F:cobyrinic acid a,c-diamide synthase activity"/>
    <property type="evidence" value="ECO:0007669"/>
    <property type="project" value="UniProtKB-UniRule"/>
</dbReference>
<feature type="site" description="Increases nucleophilicity of active site Cys" evidence="7">
    <location>
        <position position="436"/>
    </location>
</feature>
<dbReference type="HAMAP" id="MF_00027">
    <property type="entry name" value="CobB_CbiA"/>
    <property type="match status" value="1"/>
</dbReference>
<keyword evidence="4 7" id="KW-0067">ATP-binding</keyword>
<dbReference type="EMBL" id="FPBV01000010">
    <property type="protein sequence ID" value="SFU85522.1"/>
    <property type="molecule type" value="Genomic_DNA"/>
</dbReference>
<name>A0A1I7JK17_9BACL</name>
<dbReference type="PROSITE" id="PS51274">
    <property type="entry name" value="GATASE_COBBQ"/>
    <property type="match status" value="1"/>
</dbReference>
<dbReference type="OrthoDB" id="9764035at2"/>
<protein>
    <recommendedName>
        <fullName evidence="7">Cobyrinate a,c-diamide synthase</fullName>
        <ecNumber evidence="7">6.3.5.11</ecNumber>
    </recommendedName>
    <alternativeName>
        <fullName evidence="7">Cobyrinic acid a,c-diamide synthetase</fullName>
    </alternativeName>
</protein>
<evidence type="ECO:0000256" key="2">
    <source>
        <dbReference type="ARBA" id="ARBA00022598"/>
    </source>
</evidence>
<dbReference type="InterPro" id="IPR004484">
    <property type="entry name" value="CbiA/CobB_synth"/>
</dbReference>
<dbReference type="GO" id="GO:0005524">
    <property type="term" value="F:ATP binding"/>
    <property type="evidence" value="ECO:0007669"/>
    <property type="project" value="UniProtKB-UniRule"/>
</dbReference>
<evidence type="ECO:0000256" key="4">
    <source>
        <dbReference type="ARBA" id="ARBA00022840"/>
    </source>
</evidence>
<dbReference type="STRING" id="392015.SAMN05421543_11091"/>
<comment type="catalytic activity">
    <reaction evidence="7">
        <text>cob(II)yrinate + 2 L-glutamine + 2 ATP + 2 H2O = cob(II)yrinate a,c diamide + 2 L-glutamate + 2 ADP + 2 phosphate + 2 H(+)</text>
        <dbReference type="Rhea" id="RHEA:26289"/>
        <dbReference type="ChEBI" id="CHEBI:15377"/>
        <dbReference type="ChEBI" id="CHEBI:15378"/>
        <dbReference type="ChEBI" id="CHEBI:29985"/>
        <dbReference type="ChEBI" id="CHEBI:30616"/>
        <dbReference type="ChEBI" id="CHEBI:43474"/>
        <dbReference type="ChEBI" id="CHEBI:58359"/>
        <dbReference type="ChEBI" id="CHEBI:58537"/>
        <dbReference type="ChEBI" id="CHEBI:58894"/>
        <dbReference type="ChEBI" id="CHEBI:456216"/>
        <dbReference type="EC" id="6.3.5.11"/>
    </reaction>
</comment>
<gene>
    <name evidence="7" type="primary">cbiA</name>
    <name evidence="10" type="ORF">SAMN05421543_11091</name>
</gene>
<dbReference type="SUPFAM" id="SSF52540">
    <property type="entry name" value="P-loop containing nucleoside triphosphate hydrolases"/>
    <property type="match status" value="1"/>
</dbReference>
<evidence type="ECO:0000256" key="5">
    <source>
        <dbReference type="ARBA" id="ARBA00022842"/>
    </source>
</evidence>
<comment type="function">
    <text evidence="7">Catalyzes the ATP-dependent amidation of the two carboxylate groups at positions a and c of cobyrinate, using either L-glutamine or ammonia as the nitrogen source.</text>
</comment>
<dbReference type="PANTHER" id="PTHR43873">
    <property type="entry name" value="COBYRINATE A,C-DIAMIDE SYNTHASE"/>
    <property type="match status" value="1"/>
</dbReference>
<dbReference type="eggNOG" id="COG1797">
    <property type="taxonomic scope" value="Bacteria"/>
</dbReference>
<keyword evidence="5 7" id="KW-0460">Magnesium</keyword>
<dbReference type="NCBIfam" id="NF002204">
    <property type="entry name" value="PRK01077.1"/>
    <property type="match status" value="1"/>
</dbReference>
<feature type="domain" description="CobB/CobQ-like glutamine amidotransferase" evidence="9">
    <location>
        <begin position="252"/>
        <end position="442"/>
    </location>
</feature>
<keyword evidence="11" id="KW-1185">Reference proteome</keyword>
<evidence type="ECO:0000259" key="9">
    <source>
        <dbReference type="Pfam" id="PF07685"/>
    </source>
</evidence>
<dbReference type="UniPathway" id="UPA00148">
    <property type="reaction ID" value="UER00231"/>
</dbReference>
<evidence type="ECO:0000313" key="10">
    <source>
        <dbReference type="EMBL" id="SFU85522.1"/>
    </source>
</evidence>
<evidence type="ECO:0000256" key="1">
    <source>
        <dbReference type="ARBA" id="ARBA00001946"/>
    </source>
</evidence>
<dbReference type="Pfam" id="PF01656">
    <property type="entry name" value="CbiA"/>
    <property type="match status" value="1"/>
</dbReference>
<evidence type="ECO:0000313" key="11">
    <source>
        <dbReference type="Proteomes" id="UP000183508"/>
    </source>
</evidence>
<proteinExistence type="inferred from homology"/>
<evidence type="ECO:0000256" key="6">
    <source>
        <dbReference type="ARBA" id="ARBA00022962"/>
    </source>
</evidence>
<keyword evidence="3 7" id="KW-0547">Nucleotide-binding</keyword>
<dbReference type="Proteomes" id="UP000183508">
    <property type="component" value="Unassembled WGS sequence"/>
</dbReference>
<dbReference type="Gene3D" id="3.40.50.300">
    <property type="entry name" value="P-loop containing nucleotide triphosphate hydrolases"/>
    <property type="match status" value="2"/>
</dbReference>
<dbReference type="Pfam" id="PF07685">
    <property type="entry name" value="GATase_3"/>
    <property type="match status" value="1"/>
</dbReference>
<evidence type="ECO:0000259" key="8">
    <source>
        <dbReference type="Pfam" id="PF01656"/>
    </source>
</evidence>
<dbReference type="CDD" id="cd03130">
    <property type="entry name" value="GATase1_CobB"/>
    <property type="match status" value="1"/>
</dbReference>
<dbReference type="GO" id="GO:0009236">
    <property type="term" value="P:cobalamin biosynthetic process"/>
    <property type="evidence" value="ECO:0007669"/>
    <property type="project" value="UniProtKB-UniRule"/>
</dbReference>
<accession>A0A1I7JK17</accession>
<keyword evidence="6 7" id="KW-0315">Glutamine amidotransferase</keyword>
<dbReference type="InterPro" id="IPR002586">
    <property type="entry name" value="CobQ/CobB/MinD/ParA_Nub-bd_dom"/>
</dbReference>
<dbReference type="RefSeq" id="WP_074952540.1">
    <property type="nucleotide sequence ID" value="NZ_FPBV01000010.1"/>
</dbReference>